<sequence>MSNLLDTVEGYIWGNSTDAVVNGTMYPVETLPPATCDEKMTQPVEVYWTLVGSMLVLFLATFVLPFICFCCKNHPRCLARIFFFSGLIKLIIGSLLASVLLPQCPIECGEFFCGVHKYSPGPVYGIIFIIIGLLWLCRGCALKRSAKKQELEREAERATAGLALEPSVGGKRVPDIV</sequence>
<proteinExistence type="predicted"/>
<evidence type="ECO:0008006" key="4">
    <source>
        <dbReference type="Google" id="ProtNLM"/>
    </source>
</evidence>
<accession>A0A9N8H9H7</accession>
<keyword evidence="1" id="KW-1133">Transmembrane helix</keyword>
<keyword evidence="1" id="KW-0472">Membrane</keyword>
<dbReference type="EMBL" id="CAICTM010000254">
    <property type="protein sequence ID" value="CAB9506126.1"/>
    <property type="molecule type" value="Genomic_DNA"/>
</dbReference>
<dbReference type="AlphaFoldDB" id="A0A9N8H9H7"/>
<keyword evidence="3" id="KW-1185">Reference proteome</keyword>
<keyword evidence="1" id="KW-0812">Transmembrane</keyword>
<feature type="transmembrane region" description="Helical" evidence="1">
    <location>
        <begin position="47"/>
        <end position="69"/>
    </location>
</feature>
<name>A0A9N8H9H7_9STRA</name>
<feature type="transmembrane region" description="Helical" evidence="1">
    <location>
        <begin position="81"/>
        <end position="101"/>
    </location>
</feature>
<evidence type="ECO:0000313" key="2">
    <source>
        <dbReference type="EMBL" id="CAB9506126.1"/>
    </source>
</evidence>
<dbReference type="Proteomes" id="UP001153069">
    <property type="component" value="Unassembled WGS sequence"/>
</dbReference>
<reference evidence="2" key="1">
    <citation type="submission" date="2020-06" db="EMBL/GenBank/DDBJ databases">
        <authorList>
            <consortium name="Plant Systems Biology data submission"/>
        </authorList>
    </citation>
    <scope>NUCLEOTIDE SEQUENCE</scope>
    <source>
        <strain evidence="2">D6</strain>
    </source>
</reference>
<organism evidence="2 3">
    <name type="scientific">Seminavis robusta</name>
    <dbReference type="NCBI Taxonomy" id="568900"/>
    <lineage>
        <taxon>Eukaryota</taxon>
        <taxon>Sar</taxon>
        <taxon>Stramenopiles</taxon>
        <taxon>Ochrophyta</taxon>
        <taxon>Bacillariophyta</taxon>
        <taxon>Bacillariophyceae</taxon>
        <taxon>Bacillariophycidae</taxon>
        <taxon>Naviculales</taxon>
        <taxon>Naviculaceae</taxon>
        <taxon>Seminavis</taxon>
    </lineage>
</organism>
<evidence type="ECO:0000313" key="3">
    <source>
        <dbReference type="Proteomes" id="UP001153069"/>
    </source>
</evidence>
<feature type="transmembrane region" description="Helical" evidence="1">
    <location>
        <begin position="121"/>
        <end position="141"/>
    </location>
</feature>
<protein>
    <recommendedName>
        <fullName evidence="4">Transmembrane protein</fullName>
    </recommendedName>
</protein>
<comment type="caution">
    <text evidence="2">The sequence shown here is derived from an EMBL/GenBank/DDBJ whole genome shotgun (WGS) entry which is preliminary data.</text>
</comment>
<gene>
    <name evidence="2" type="ORF">SEMRO_255_G100340.1</name>
</gene>
<evidence type="ECO:0000256" key="1">
    <source>
        <dbReference type="SAM" id="Phobius"/>
    </source>
</evidence>